<keyword evidence="2" id="KW-1185">Reference proteome</keyword>
<comment type="caution">
    <text evidence="1">The sequence shown here is derived from an EMBL/GenBank/DDBJ whole genome shotgun (WGS) entry which is preliminary data.</text>
</comment>
<accession>A0A101SW81</accession>
<gene>
    <name evidence="1" type="ORF">AQJ64_22880</name>
</gene>
<dbReference type="Proteomes" id="UP000052982">
    <property type="component" value="Unassembled WGS sequence"/>
</dbReference>
<reference evidence="1 2" key="1">
    <citation type="submission" date="2015-10" db="EMBL/GenBank/DDBJ databases">
        <title>Draft genome sequence of Streptomyces griseoruber DSM 40281, type strain for the species Streptomyces griseoruber.</title>
        <authorList>
            <person name="Ruckert C."/>
            <person name="Winkler A."/>
            <person name="Kalinowski J."/>
            <person name="Kampfer P."/>
            <person name="Glaeser S."/>
        </authorList>
    </citation>
    <scope>NUCLEOTIDE SEQUENCE [LARGE SCALE GENOMIC DNA]</scope>
    <source>
        <strain evidence="1 2">DSM 40281</strain>
    </source>
</reference>
<dbReference type="RefSeq" id="WP_055636589.1">
    <property type="nucleotide sequence ID" value="NZ_JBIRRP010000004.1"/>
</dbReference>
<organism evidence="1 2">
    <name type="scientific">Streptomyces griseoruber</name>
    <dbReference type="NCBI Taxonomy" id="1943"/>
    <lineage>
        <taxon>Bacteria</taxon>
        <taxon>Bacillati</taxon>
        <taxon>Actinomycetota</taxon>
        <taxon>Actinomycetes</taxon>
        <taxon>Kitasatosporales</taxon>
        <taxon>Streptomycetaceae</taxon>
        <taxon>Streptomyces</taxon>
    </lineage>
</organism>
<evidence type="ECO:0000313" key="1">
    <source>
        <dbReference type="EMBL" id="KUN81257.1"/>
    </source>
</evidence>
<evidence type="ECO:0000313" key="2">
    <source>
        <dbReference type="Proteomes" id="UP000052982"/>
    </source>
</evidence>
<dbReference type="OrthoDB" id="4246860at2"/>
<dbReference type="EMBL" id="LMWW01000036">
    <property type="protein sequence ID" value="KUN81257.1"/>
    <property type="molecule type" value="Genomic_DNA"/>
</dbReference>
<protein>
    <submittedName>
        <fullName evidence="1">Uncharacterized protein</fullName>
    </submittedName>
</protein>
<proteinExistence type="predicted"/>
<name>A0A101SW81_9ACTN</name>
<dbReference type="AlphaFoldDB" id="A0A101SW81"/>
<sequence>MSDAHPTPPADTWRDTLAQAFGEVVGRPLSSFPDVPYGAYYTGNFLAESEMDQEPAWVDRAALAGEEPVRLDHLLLTPPGDCDETVLVFDASRSLFTVDPAAFPAGLAEELAAPGPVHGDLLSGAELGRIAGRHGVDLASAGLPGRAWTVWEARIASGDTLLDALRAATGLHATTGPHDVPAGLGDAADEVGEEAHERVAAVRDDGLRDYLAAFCDPESHDLALSLHAMRDAEDDEETDGTLVIRWEGAVDQYEVTVRRAHG</sequence>